<dbReference type="Proteomes" id="UP001165275">
    <property type="component" value="Unassembled WGS sequence"/>
</dbReference>
<proteinExistence type="predicted"/>
<gene>
    <name evidence="1" type="ORF">KAJ71_20325</name>
</gene>
<dbReference type="RefSeq" id="WP_248947347.1">
    <property type="nucleotide sequence ID" value="NZ_CBCSGY010000016.1"/>
</dbReference>
<reference evidence="1" key="1">
    <citation type="submission" date="2021-04" db="EMBL/GenBank/DDBJ databases">
        <title>Genome sequence of Serratia sp. arafor3.</title>
        <authorList>
            <person name="Besaury L."/>
        </authorList>
    </citation>
    <scope>NUCLEOTIDE SEQUENCE</scope>
    <source>
        <strain evidence="1">Arafor3</strain>
    </source>
</reference>
<accession>A0ABT0KH51</accession>
<keyword evidence="2" id="KW-1185">Reference proteome</keyword>
<sequence length="170" mass="19390">MIGKSWGDVSYNGKTYDLKHLHPFSFQAKINGADVAVSVAFSNHCFTDKKGEGSPLMGNRYFCEARYQCSLELPSMIQKRLIDGHIVPHFDKNSNEVYYYAELYDYAVFFDLRPDVNNPGGLTLFVTSAYELDQWGKGTVPRGNAVKFTYIGHLRLSGNTYLPTKKQRRR</sequence>
<comment type="caution">
    <text evidence="1">The sequence shown here is derived from an EMBL/GenBank/DDBJ whole genome shotgun (WGS) entry which is preliminary data.</text>
</comment>
<evidence type="ECO:0000313" key="2">
    <source>
        <dbReference type="Proteomes" id="UP001165275"/>
    </source>
</evidence>
<protein>
    <submittedName>
        <fullName evidence="1">Uncharacterized protein</fullName>
    </submittedName>
</protein>
<name>A0ABT0KH51_9GAMM</name>
<organism evidence="1 2">
    <name type="scientific">Serratia silvae</name>
    <dbReference type="NCBI Taxonomy" id="2824122"/>
    <lineage>
        <taxon>Bacteria</taxon>
        <taxon>Pseudomonadati</taxon>
        <taxon>Pseudomonadota</taxon>
        <taxon>Gammaproteobacteria</taxon>
        <taxon>Enterobacterales</taxon>
        <taxon>Yersiniaceae</taxon>
        <taxon>Serratia</taxon>
    </lineage>
</organism>
<evidence type="ECO:0000313" key="1">
    <source>
        <dbReference type="EMBL" id="MCL1031344.1"/>
    </source>
</evidence>
<dbReference type="EMBL" id="JAGQDC010000021">
    <property type="protein sequence ID" value="MCL1031344.1"/>
    <property type="molecule type" value="Genomic_DNA"/>
</dbReference>